<sequence length="472" mass="52534" precursor="true">MKSNPAILAAVFATACCTTLVCLAADKPNVVIIMVDDLGAESVGAYGNTGFSTPNIDRLATEGALFDSAYGTPSCSPSRAMILTGLYTNKSGIMERLGQGTQNRLPAHIPGFGKMFKANGYKTAIAGKWHLGNFDWYPNHPVAHGFDEYFLAPGTYDGVKSSIYFDPTVWENGTLTQYVGQYGPDMRCDYICEFMQRNKDGPFLAYYPMSLVHKPFHKPPLLDGRIKHNLTNPGKDNDQFGLMVSYMDHLVGRVLDKIEELGIAEDTLVIFTADNGTPAAITSLLGDLKVQGGKLHLKESGYRVPYIARWPGKIPVGQRDSFFTHADLFPTLAGLTDLPMKHEVSGRDLSHNFLGKPGKDREFVHLAWEGGFYMVRDKRFRIHENSKLYDIPVTSNQARYSEQECSSPGDFPEAFRLLSAELTEYQKIKKTDDSYKIIPFKGHKKHIQRAPGLEGKEPVKIMVVDSRRKSSK</sequence>
<dbReference type="AlphaFoldDB" id="A0A5C5YYR5"/>
<organism evidence="7 8">
    <name type="scientific">Novipirellula herctigrandis</name>
    <dbReference type="NCBI Taxonomy" id="2527986"/>
    <lineage>
        <taxon>Bacteria</taxon>
        <taxon>Pseudomonadati</taxon>
        <taxon>Planctomycetota</taxon>
        <taxon>Planctomycetia</taxon>
        <taxon>Pirellulales</taxon>
        <taxon>Pirellulaceae</taxon>
        <taxon>Novipirellula</taxon>
    </lineage>
</organism>
<dbReference type="PROSITE" id="PS00523">
    <property type="entry name" value="SULFATASE_1"/>
    <property type="match status" value="1"/>
</dbReference>
<keyword evidence="2" id="KW-0479">Metal-binding</keyword>
<comment type="caution">
    <text evidence="7">The sequence shown here is derived from an EMBL/GenBank/DDBJ whole genome shotgun (WGS) entry which is preliminary data.</text>
</comment>
<feature type="domain" description="Sulfatase N-terminal" evidence="6">
    <location>
        <begin position="28"/>
        <end position="337"/>
    </location>
</feature>
<comment type="similarity">
    <text evidence="1">Belongs to the sulfatase family.</text>
</comment>
<dbReference type="OrthoDB" id="229577at2"/>
<dbReference type="InterPro" id="IPR050738">
    <property type="entry name" value="Sulfatase"/>
</dbReference>
<keyword evidence="3 7" id="KW-0378">Hydrolase</keyword>
<keyword evidence="8" id="KW-1185">Reference proteome</keyword>
<dbReference type="PROSITE" id="PS00149">
    <property type="entry name" value="SULFATASE_2"/>
    <property type="match status" value="1"/>
</dbReference>
<dbReference type="InterPro" id="IPR024607">
    <property type="entry name" value="Sulfatase_CS"/>
</dbReference>
<dbReference type="Pfam" id="PF00884">
    <property type="entry name" value="Sulfatase"/>
    <property type="match status" value="1"/>
</dbReference>
<evidence type="ECO:0000313" key="7">
    <source>
        <dbReference type="EMBL" id="TWT80235.1"/>
    </source>
</evidence>
<reference evidence="7 8" key="1">
    <citation type="submission" date="2019-02" db="EMBL/GenBank/DDBJ databases">
        <title>Deep-cultivation of Planctomycetes and their phenomic and genomic characterization uncovers novel biology.</title>
        <authorList>
            <person name="Wiegand S."/>
            <person name="Jogler M."/>
            <person name="Boedeker C."/>
            <person name="Pinto D."/>
            <person name="Vollmers J."/>
            <person name="Rivas-Marin E."/>
            <person name="Kohn T."/>
            <person name="Peeters S.H."/>
            <person name="Heuer A."/>
            <person name="Rast P."/>
            <person name="Oberbeckmann S."/>
            <person name="Bunk B."/>
            <person name="Jeske O."/>
            <person name="Meyerdierks A."/>
            <person name="Storesund J.E."/>
            <person name="Kallscheuer N."/>
            <person name="Luecker S."/>
            <person name="Lage O.M."/>
            <person name="Pohl T."/>
            <person name="Merkel B.J."/>
            <person name="Hornburger P."/>
            <person name="Mueller R.-W."/>
            <person name="Bruemmer F."/>
            <person name="Labrenz M."/>
            <person name="Spormann A.M."/>
            <person name="Op Den Camp H."/>
            <person name="Overmann J."/>
            <person name="Amann R."/>
            <person name="Jetten M.S.M."/>
            <person name="Mascher T."/>
            <person name="Medema M.H."/>
            <person name="Devos D.P."/>
            <person name="Kaster A.-K."/>
            <person name="Ovreas L."/>
            <person name="Rohde M."/>
            <person name="Galperin M.Y."/>
            <person name="Jogler C."/>
        </authorList>
    </citation>
    <scope>NUCLEOTIDE SEQUENCE [LARGE SCALE GENOMIC DNA]</scope>
    <source>
        <strain evidence="7 8">CA13</strain>
    </source>
</reference>
<dbReference type="PROSITE" id="PS51257">
    <property type="entry name" value="PROKAR_LIPOPROTEIN"/>
    <property type="match status" value="1"/>
</dbReference>
<evidence type="ECO:0000313" key="8">
    <source>
        <dbReference type="Proteomes" id="UP000315010"/>
    </source>
</evidence>
<dbReference type="GO" id="GO:0004065">
    <property type="term" value="F:arylsulfatase activity"/>
    <property type="evidence" value="ECO:0007669"/>
    <property type="project" value="UniProtKB-EC"/>
</dbReference>
<evidence type="ECO:0000259" key="6">
    <source>
        <dbReference type="Pfam" id="PF00884"/>
    </source>
</evidence>
<dbReference type="GO" id="GO:0046872">
    <property type="term" value="F:metal ion binding"/>
    <property type="evidence" value="ECO:0007669"/>
    <property type="project" value="UniProtKB-KW"/>
</dbReference>
<dbReference type="PANTHER" id="PTHR42693:SF53">
    <property type="entry name" value="ENDO-4-O-SULFATASE"/>
    <property type="match status" value="1"/>
</dbReference>
<feature type="chain" id="PRO_5022940042" evidence="5">
    <location>
        <begin position="25"/>
        <end position="472"/>
    </location>
</feature>
<evidence type="ECO:0000256" key="2">
    <source>
        <dbReference type="ARBA" id="ARBA00022723"/>
    </source>
</evidence>
<evidence type="ECO:0000256" key="5">
    <source>
        <dbReference type="SAM" id="SignalP"/>
    </source>
</evidence>
<dbReference type="EMBL" id="SJPJ01000001">
    <property type="protein sequence ID" value="TWT80235.1"/>
    <property type="molecule type" value="Genomic_DNA"/>
</dbReference>
<gene>
    <name evidence="7" type="primary">atsA_20</name>
    <name evidence="7" type="ORF">CA13_16480</name>
</gene>
<accession>A0A5C5YYR5</accession>
<dbReference type="EC" id="3.1.6.1" evidence="7"/>
<evidence type="ECO:0000256" key="4">
    <source>
        <dbReference type="ARBA" id="ARBA00022837"/>
    </source>
</evidence>
<protein>
    <submittedName>
        <fullName evidence="7">Arylsulfatase</fullName>
        <ecNumber evidence="7">3.1.6.1</ecNumber>
    </submittedName>
</protein>
<evidence type="ECO:0000256" key="3">
    <source>
        <dbReference type="ARBA" id="ARBA00022801"/>
    </source>
</evidence>
<keyword evidence="5" id="KW-0732">Signal</keyword>
<dbReference type="Gene3D" id="3.40.720.10">
    <property type="entry name" value="Alkaline Phosphatase, subunit A"/>
    <property type="match status" value="1"/>
</dbReference>
<dbReference type="SUPFAM" id="SSF53649">
    <property type="entry name" value="Alkaline phosphatase-like"/>
    <property type="match status" value="1"/>
</dbReference>
<keyword evidence="4" id="KW-0106">Calcium</keyword>
<proteinExistence type="inferred from homology"/>
<dbReference type="RefSeq" id="WP_146395295.1">
    <property type="nucleotide sequence ID" value="NZ_SJPJ01000001.1"/>
</dbReference>
<dbReference type="InterPro" id="IPR017850">
    <property type="entry name" value="Alkaline_phosphatase_core_sf"/>
</dbReference>
<dbReference type="Proteomes" id="UP000315010">
    <property type="component" value="Unassembled WGS sequence"/>
</dbReference>
<name>A0A5C5YYR5_9BACT</name>
<dbReference type="PANTHER" id="PTHR42693">
    <property type="entry name" value="ARYLSULFATASE FAMILY MEMBER"/>
    <property type="match status" value="1"/>
</dbReference>
<feature type="signal peptide" evidence="5">
    <location>
        <begin position="1"/>
        <end position="24"/>
    </location>
</feature>
<dbReference type="InterPro" id="IPR000917">
    <property type="entry name" value="Sulfatase_N"/>
</dbReference>
<evidence type="ECO:0000256" key="1">
    <source>
        <dbReference type="ARBA" id="ARBA00008779"/>
    </source>
</evidence>